<feature type="region of interest" description="Disordered" evidence="9">
    <location>
        <begin position="1"/>
        <end position="168"/>
    </location>
</feature>
<evidence type="ECO:0000256" key="3">
    <source>
        <dbReference type="ARBA" id="ARBA00017306"/>
    </source>
</evidence>
<feature type="domain" description="CN hydrolase" evidence="10">
    <location>
        <begin position="591"/>
        <end position="913"/>
    </location>
</feature>
<keyword evidence="4" id="KW-0805">Transcription regulation</keyword>
<dbReference type="AlphaFoldDB" id="A0A507AJP5"/>
<comment type="subcellular location">
    <subcellularLocation>
        <location evidence="1">Nucleus</location>
    </subcellularLocation>
</comment>
<evidence type="ECO:0000256" key="5">
    <source>
        <dbReference type="ARBA" id="ARBA00023163"/>
    </source>
</evidence>
<comment type="similarity">
    <text evidence="2">Belongs to the TAF4 family.</text>
</comment>
<dbReference type="PANTHER" id="PTHR23088:SF27">
    <property type="entry name" value="DEAMINATED GLUTATHIONE AMIDASE"/>
    <property type="match status" value="1"/>
</dbReference>
<feature type="region of interest" description="Disordered" evidence="9">
    <location>
        <begin position="385"/>
        <end position="488"/>
    </location>
</feature>
<evidence type="ECO:0000256" key="1">
    <source>
        <dbReference type="ARBA" id="ARBA00004123"/>
    </source>
</evidence>
<dbReference type="GO" id="GO:0006352">
    <property type="term" value="P:DNA-templated transcription initiation"/>
    <property type="evidence" value="ECO:0007669"/>
    <property type="project" value="InterPro"/>
</dbReference>
<feature type="compositionally biased region" description="Low complexity" evidence="9">
    <location>
        <begin position="14"/>
        <end position="32"/>
    </location>
</feature>
<comment type="function">
    <text evidence="7">Functions as a component of the DNA-binding general transcription factor complex TFIID. Binding of TFIID to a promoter (with or without TATA element) is the initial step in pre-initiation complex (PIC) formation. TFIID plays a key role in the regulation of gene expression by RNA polymerase II through different activities such as transcription activator interaction, core promoter recognition and selectivity, TFIIA and TFIIB interaction, chromatin modification (histone acetylation by TAF1), facilitation of DNA opening and initiation of transcription.</text>
</comment>
<reference evidence="11 12" key="1">
    <citation type="submission" date="2019-06" db="EMBL/GenBank/DDBJ databases">
        <title>Draft genome sequence of the filamentous fungus Phialemoniopsis curvata isolated from diesel fuel.</title>
        <authorList>
            <person name="Varaljay V.A."/>
            <person name="Lyon W.J."/>
            <person name="Crouch A.L."/>
            <person name="Drake C.E."/>
            <person name="Hollomon J.M."/>
            <person name="Nadeau L.J."/>
            <person name="Nunn H.S."/>
            <person name="Stevenson B.S."/>
            <person name="Bojanowski C.L."/>
            <person name="Crookes-Goodson W.J."/>
        </authorList>
    </citation>
    <scope>NUCLEOTIDE SEQUENCE [LARGE SCALE GENOMIC DNA]</scope>
    <source>
        <strain evidence="11 12">D216</strain>
    </source>
</reference>
<protein>
    <recommendedName>
        <fullName evidence="3">Transcription initiation factor TFIID subunit 4</fullName>
    </recommendedName>
    <alternativeName>
        <fullName evidence="8">TBP-associated factor 4</fullName>
    </alternativeName>
</protein>
<feature type="compositionally biased region" description="Basic and acidic residues" evidence="9">
    <location>
        <begin position="421"/>
        <end position="446"/>
    </location>
</feature>
<feature type="compositionally biased region" description="Basic and acidic residues" evidence="9">
    <location>
        <begin position="466"/>
        <end position="478"/>
    </location>
</feature>
<proteinExistence type="inferred from homology"/>
<evidence type="ECO:0000259" key="10">
    <source>
        <dbReference type="PROSITE" id="PS50263"/>
    </source>
</evidence>
<sequence length="929" mass="99397">MAQPQHQMPPRPFSPAQQSPSPSPSAPVYQSSIQPPANKRPRISPGPQSQPPSPYPYAASPGVTTPSSVASPTHTPLPVPPPNPQQSYGSPYPNGAVPSTPALHLPTPQPTALQPMQTPPIHTPQTPSSPYGQPPYSQATLAPMPTQVTPGTMGPPSKPPEKQTKEYQYEFDDSLAGTGIDLRQEEQLQQDYFAGTYRSEAKTGFPANPPGSKASFYGAGLVNQPAQPPEAEQQDTLHLQTAKRAWNDSAKALAAARSQEVRNPFLTIPILHARASKIANDYGLVLNLDPKTGGPGKLRADSEFPKPQVTVKTKIGPDGALVSTSSSFIPEDSYLVDQFALVSISAKHRLRELLSEANRLAVTRQHTSHGEVPAEWADAAAPLVNPGQTIPRKRSFDAQASDAAETGRISKVNQITQSLRDISRAERDLEEQRLRRRQQREAKKTDPTASSPASAAPGTPGSTAGQHEKAPTKKELKNKTAAAKAAEANNTASANLTTSLFLGGRKKKNYSWMTAGSGASTPTKSGASQGLPGAAGGALGSANAALTSEGRTKLGVWREDGEKGKNIHLRDWVFTLEADGRCEKTLQQAYDRLDASQPSSVSEDRGTQMDALGSSKCLRRAAFLHFTHRETLCTHRFSRDVHVGPDSAQILFLPEAADYIATSPEESLALAQPVAQSPFVAGLQAAAREHSLAVTVGIHVPVQVQVPEQHQQQQADPSTTTTERKLLNRTIYIRPDGTLDDAASYDKLHLFDYGSLRESRHTRAGAALTPPFDTPAGRLGPLVCFDLRFPEPSLALAQPGARSSWRGRPAQVLAYPSAFTVATGRAHWEVLLRARAVEAQCYVVAAAQVGRHHASSSSSGVGGGGPGGRVSYGCSMAVDPWGRVLCRLGGVTEDGEEAEAGAVEALGLVDIDLEEWVRVRERMPLVRRT</sequence>
<dbReference type="OrthoDB" id="10250282at2759"/>
<name>A0A507AJP5_9PEZI</name>
<keyword evidence="12" id="KW-1185">Reference proteome</keyword>
<dbReference type="PRINTS" id="PR01217">
    <property type="entry name" value="PRICHEXTENSN"/>
</dbReference>
<feature type="compositionally biased region" description="Low complexity" evidence="9">
    <location>
        <begin position="123"/>
        <end position="138"/>
    </location>
</feature>
<comment type="caution">
    <text evidence="11">The sequence shown here is derived from an EMBL/GenBank/DDBJ whole genome shotgun (WGS) entry which is preliminary data.</text>
</comment>
<feature type="compositionally biased region" description="Low complexity" evidence="9">
    <location>
        <begin position="447"/>
        <end position="465"/>
    </location>
</feature>
<dbReference type="GeneID" id="41975898"/>
<dbReference type="Pfam" id="PF00795">
    <property type="entry name" value="CN_hydrolase"/>
    <property type="match status" value="1"/>
</dbReference>
<evidence type="ECO:0000256" key="7">
    <source>
        <dbReference type="ARBA" id="ARBA00025346"/>
    </source>
</evidence>
<evidence type="ECO:0000313" key="12">
    <source>
        <dbReference type="Proteomes" id="UP000319257"/>
    </source>
</evidence>
<dbReference type="Proteomes" id="UP000319257">
    <property type="component" value="Unassembled WGS sequence"/>
</dbReference>
<dbReference type="InParanoid" id="A0A507AJP5"/>
<gene>
    <name evidence="11" type="ORF">E0L32_008451</name>
</gene>
<evidence type="ECO:0000256" key="2">
    <source>
        <dbReference type="ARBA" id="ARBA00006178"/>
    </source>
</evidence>
<dbReference type="InterPro" id="IPR007900">
    <property type="entry name" value="TAF4_C"/>
</dbReference>
<feature type="compositionally biased region" description="Pro residues" evidence="9">
    <location>
        <begin position="75"/>
        <end position="84"/>
    </location>
</feature>
<dbReference type="InterPro" id="IPR036526">
    <property type="entry name" value="C-N_Hydrolase_sf"/>
</dbReference>
<keyword evidence="5" id="KW-0804">Transcription</keyword>
<dbReference type="InterPro" id="IPR003010">
    <property type="entry name" value="C-N_Hydrolase"/>
</dbReference>
<dbReference type="PANTHER" id="PTHR23088">
    <property type="entry name" value="NITRILASE-RELATED"/>
    <property type="match status" value="1"/>
</dbReference>
<dbReference type="Pfam" id="PF05236">
    <property type="entry name" value="TAF4"/>
    <property type="match status" value="1"/>
</dbReference>
<evidence type="ECO:0000256" key="8">
    <source>
        <dbReference type="ARBA" id="ARBA00031747"/>
    </source>
</evidence>
<organism evidence="11 12">
    <name type="scientific">Thyridium curvatum</name>
    <dbReference type="NCBI Taxonomy" id="1093900"/>
    <lineage>
        <taxon>Eukaryota</taxon>
        <taxon>Fungi</taxon>
        <taxon>Dikarya</taxon>
        <taxon>Ascomycota</taxon>
        <taxon>Pezizomycotina</taxon>
        <taxon>Sordariomycetes</taxon>
        <taxon>Sordariomycetidae</taxon>
        <taxon>Thyridiales</taxon>
        <taxon>Thyridiaceae</taxon>
        <taxon>Thyridium</taxon>
    </lineage>
</organism>
<feature type="compositionally biased region" description="Low complexity" evidence="9">
    <location>
        <begin position="479"/>
        <end position="488"/>
    </location>
</feature>
<dbReference type="Gene3D" id="3.60.110.10">
    <property type="entry name" value="Carbon-nitrogen hydrolase"/>
    <property type="match status" value="1"/>
</dbReference>
<dbReference type="STRING" id="1093900.A0A507AJP5"/>
<dbReference type="PROSITE" id="PS50263">
    <property type="entry name" value="CN_HYDROLASE"/>
    <property type="match status" value="1"/>
</dbReference>
<accession>A0A507AJP5</accession>
<dbReference type="EMBL" id="SKBQ01000056">
    <property type="protein sequence ID" value="TPX10565.1"/>
    <property type="molecule type" value="Genomic_DNA"/>
</dbReference>
<evidence type="ECO:0000313" key="11">
    <source>
        <dbReference type="EMBL" id="TPX10565.1"/>
    </source>
</evidence>
<dbReference type="RefSeq" id="XP_030992276.1">
    <property type="nucleotide sequence ID" value="XM_031143307.1"/>
</dbReference>
<dbReference type="GO" id="GO:0005669">
    <property type="term" value="C:transcription factor TFIID complex"/>
    <property type="evidence" value="ECO:0007669"/>
    <property type="project" value="InterPro"/>
</dbReference>
<evidence type="ECO:0000256" key="9">
    <source>
        <dbReference type="SAM" id="MobiDB-lite"/>
    </source>
</evidence>
<dbReference type="SUPFAM" id="SSF56317">
    <property type="entry name" value="Carbon-nitrogen hydrolase"/>
    <property type="match status" value="1"/>
</dbReference>
<evidence type="ECO:0000256" key="4">
    <source>
        <dbReference type="ARBA" id="ARBA00023015"/>
    </source>
</evidence>
<keyword evidence="6" id="KW-0539">Nucleus</keyword>
<feature type="compositionally biased region" description="Basic and acidic residues" evidence="9">
    <location>
        <begin position="159"/>
        <end position="168"/>
    </location>
</feature>
<feature type="compositionally biased region" description="Polar residues" evidence="9">
    <location>
        <begin position="411"/>
        <end position="420"/>
    </location>
</feature>
<evidence type="ECO:0000256" key="6">
    <source>
        <dbReference type="ARBA" id="ARBA00023242"/>
    </source>
</evidence>